<evidence type="ECO:0000259" key="1">
    <source>
        <dbReference type="Pfam" id="PF13490"/>
    </source>
</evidence>
<gene>
    <name evidence="2" type="primary">rsrA</name>
    <name evidence="2" type="ORF">GH723_16125</name>
</gene>
<name>A0A5Q2RPY4_9ACTN</name>
<reference evidence="2 3" key="1">
    <citation type="submission" date="2019-11" db="EMBL/GenBank/DDBJ databases">
        <authorList>
            <person name="He Y."/>
        </authorList>
    </citation>
    <scope>NUCLEOTIDE SEQUENCE [LARGE SCALE GENOMIC DNA]</scope>
    <source>
        <strain evidence="2 3">SCSIO 58843</strain>
    </source>
</reference>
<evidence type="ECO:0000313" key="3">
    <source>
        <dbReference type="Proteomes" id="UP000334019"/>
    </source>
</evidence>
<dbReference type="NCBIfam" id="TIGR03988">
    <property type="entry name" value="antisig_RsrA"/>
    <property type="match status" value="1"/>
</dbReference>
<protein>
    <submittedName>
        <fullName evidence="2">Mycothiol system anti-sigma-R factor</fullName>
    </submittedName>
</protein>
<dbReference type="Pfam" id="PF13490">
    <property type="entry name" value="zf-HC2"/>
    <property type="match status" value="1"/>
</dbReference>
<dbReference type="AlphaFoldDB" id="A0A5Q2RPY4"/>
<dbReference type="EMBL" id="CP045851">
    <property type="protein sequence ID" value="QGG96506.1"/>
    <property type="molecule type" value="Genomic_DNA"/>
</dbReference>
<accession>A0A5Q2RPY4</accession>
<sequence>MTEEHTMADGDCNDSLEQLYTFLDGELTEERRAVIHHHLEECSPCLEHFDFEAELRVVIARRCHEEVPESLRRRVADSLGFEPES</sequence>
<feature type="domain" description="Putative zinc-finger" evidence="1">
    <location>
        <begin position="12"/>
        <end position="45"/>
    </location>
</feature>
<organism evidence="2 3">
    <name type="scientific">Actinomarinicola tropica</name>
    <dbReference type="NCBI Taxonomy" id="2789776"/>
    <lineage>
        <taxon>Bacteria</taxon>
        <taxon>Bacillati</taxon>
        <taxon>Actinomycetota</taxon>
        <taxon>Acidimicrobiia</taxon>
        <taxon>Acidimicrobiales</taxon>
        <taxon>Iamiaceae</taxon>
        <taxon>Actinomarinicola</taxon>
    </lineage>
</organism>
<evidence type="ECO:0000313" key="2">
    <source>
        <dbReference type="EMBL" id="QGG96506.1"/>
    </source>
</evidence>
<dbReference type="RefSeq" id="WP_153760610.1">
    <property type="nucleotide sequence ID" value="NZ_CP045851.1"/>
</dbReference>
<keyword evidence="3" id="KW-1185">Reference proteome</keyword>
<dbReference type="KEGG" id="atq:GH723_16125"/>
<dbReference type="InterPro" id="IPR024020">
    <property type="entry name" value="Anit_sigma_mycothiol_RsrA"/>
</dbReference>
<dbReference type="InterPro" id="IPR027383">
    <property type="entry name" value="Znf_put"/>
</dbReference>
<dbReference type="Proteomes" id="UP000334019">
    <property type="component" value="Chromosome"/>
</dbReference>
<proteinExistence type="predicted"/>